<protein>
    <submittedName>
        <fullName evidence="2">Putative secreted protein</fullName>
    </submittedName>
</protein>
<dbReference type="EMBL" id="GIFC01011868">
    <property type="protein sequence ID" value="MXU93951.1"/>
    <property type="molecule type" value="Transcribed_RNA"/>
</dbReference>
<sequence length="154" mass="17022">MKLIHAVRLFTQVTACFQFSAGSAASPGCDSATPLSQATKDGPSCVPAWQPRWTFPQSFKATSSTSPSSFDTNSWRNLRGFSGHGSSIVMKLIHAVRLFTQKPVLLCYLSMCYRKVHMEICSAGTSPEGRKMRGARSRLPWLSRPSRSAEFLMQ</sequence>
<evidence type="ECO:0000256" key="1">
    <source>
        <dbReference type="SAM" id="SignalP"/>
    </source>
</evidence>
<accession>A0A6B0UWR3</accession>
<feature type="signal peptide" evidence="1">
    <location>
        <begin position="1"/>
        <end position="25"/>
    </location>
</feature>
<evidence type="ECO:0000313" key="2">
    <source>
        <dbReference type="EMBL" id="MXU93951.1"/>
    </source>
</evidence>
<name>A0A6B0UWR3_IXORI</name>
<feature type="chain" id="PRO_5025396264" evidence="1">
    <location>
        <begin position="26"/>
        <end position="154"/>
    </location>
</feature>
<keyword evidence="1" id="KW-0732">Signal</keyword>
<organism evidence="2">
    <name type="scientific">Ixodes ricinus</name>
    <name type="common">Common tick</name>
    <name type="synonym">Acarus ricinus</name>
    <dbReference type="NCBI Taxonomy" id="34613"/>
    <lineage>
        <taxon>Eukaryota</taxon>
        <taxon>Metazoa</taxon>
        <taxon>Ecdysozoa</taxon>
        <taxon>Arthropoda</taxon>
        <taxon>Chelicerata</taxon>
        <taxon>Arachnida</taxon>
        <taxon>Acari</taxon>
        <taxon>Parasitiformes</taxon>
        <taxon>Ixodida</taxon>
        <taxon>Ixodoidea</taxon>
        <taxon>Ixodidae</taxon>
        <taxon>Ixodinae</taxon>
        <taxon>Ixodes</taxon>
    </lineage>
</organism>
<proteinExistence type="predicted"/>
<dbReference type="AlphaFoldDB" id="A0A6B0UWR3"/>
<reference evidence="2" key="1">
    <citation type="submission" date="2019-12" db="EMBL/GenBank/DDBJ databases">
        <title>An insight into the sialome of adult female Ixodes ricinus ticks feeding for 6 days.</title>
        <authorList>
            <person name="Perner J."/>
            <person name="Ribeiro J.M.C."/>
        </authorList>
    </citation>
    <scope>NUCLEOTIDE SEQUENCE</scope>
    <source>
        <strain evidence="2">Semi-engorged</strain>
        <tissue evidence="2">Salivary glands</tissue>
    </source>
</reference>